<dbReference type="GO" id="GO:0008379">
    <property type="term" value="F:thioredoxin peroxidase activity"/>
    <property type="evidence" value="ECO:0007669"/>
    <property type="project" value="InterPro"/>
</dbReference>
<evidence type="ECO:0000256" key="4">
    <source>
        <dbReference type="ARBA" id="ARBA00022559"/>
    </source>
</evidence>
<comment type="similarity">
    <text evidence="2">Belongs to the peroxiredoxin family. Prx5 subfamily.</text>
</comment>
<dbReference type="InterPro" id="IPR036249">
    <property type="entry name" value="Thioredoxin-like_sf"/>
</dbReference>
<keyword evidence="11" id="KW-1185">Reference proteome</keyword>
<dbReference type="GO" id="GO:0045454">
    <property type="term" value="P:cell redox homeostasis"/>
    <property type="evidence" value="ECO:0007669"/>
    <property type="project" value="TreeGrafter"/>
</dbReference>
<keyword evidence="4" id="KW-0575">Peroxidase</keyword>
<feature type="domain" description="Redoxin" evidence="9">
    <location>
        <begin position="18"/>
        <end position="77"/>
    </location>
</feature>
<dbReference type="Pfam" id="PF08534">
    <property type="entry name" value="Redoxin"/>
    <property type="match status" value="1"/>
</dbReference>
<dbReference type="PANTHER" id="PTHR10430:SF16">
    <property type="entry name" value="PEROXIREDOXIN-5, MITOCHONDRIAL"/>
    <property type="match status" value="1"/>
</dbReference>
<dbReference type="PANTHER" id="PTHR10430">
    <property type="entry name" value="PEROXIREDOXIN"/>
    <property type="match status" value="1"/>
</dbReference>
<dbReference type="SUPFAM" id="SSF52833">
    <property type="entry name" value="Thioredoxin-like"/>
    <property type="match status" value="1"/>
</dbReference>
<reference evidence="10" key="2">
    <citation type="submission" date="2025-09" db="UniProtKB">
        <authorList>
            <consortium name="Ensembl"/>
        </authorList>
    </citation>
    <scope>IDENTIFICATION</scope>
</reference>
<protein>
    <recommendedName>
        <fullName evidence="3">thioredoxin-dependent peroxiredoxin</fullName>
        <ecNumber evidence="3">1.11.1.24</ecNumber>
    </recommendedName>
</protein>
<dbReference type="InterPro" id="IPR037944">
    <property type="entry name" value="PRX5-like"/>
</dbReference>
<dbReference type="InterPro" id="IPR013740">
    <property type="entry name" value="Redoxin"/>
</dbReference>
<comment type="function">
    <text evidence="1">Thiol-specific peroxidase that catalyzes the reduction of hydrogen peroxide and organic hydroperoxides to water and alcohols, respectively. Plays a role in cell protection against oxidative stress by detoxifying peroxides and as sensor of hydrogen peroxide-mediated signaling events.</text>
</comment>
<comment type="catalytic activity">
    <reaction evidence="7">
        <text>a hydroperoxide + [thioredoxin]-dithiol = an alcohol + [thioredoxin]-disulfide + H2O</text>
        <dbReference type="Rhea" id="RHEA:62620"/>
        <dbReference type="Rhea" id="RHEA-COMP:10698"/>
        <dbReference type="Rhea" id="RHEA-COMP:10700"/>
        <dbReference type="ChEBI" id="CHEBI:15377"/>
        <dbReference type="ChEBI" id="CHEBI:29950"/>
        <dbReference type="ChEBI" id="CHEBI:30879"/>
        <dbReference type="ChEBI" id="CHEBI:35924"/>
        <dbReference type="ChEBI" id="CHEBI:50058"/>
        <dbReference type="EC" id="1.11.1.24"/>
    </reaction>
</comment>
<dbReference type="Proteomes" id="UP000694559">
    <property type="component" value="Unplaced"/>
</dbReference>
<dbReference type="Gene3D" id="3.40.30.10">
    <property type="entry name" value="Glutaredoxin"/>
    <property type="match status" value="1"/>
</dbReference>
<feature type="active site" description="Cysteine sulfenic acid (-SOH) intermediate" evidence="8">
    <location>
        <position position="36"/>
    </location>
</feature>
<accession>A0A8C6Y808</accession>
<sequence>KKRVKSGDKVPSSEIYERKQKKDTLFGVPGAFTPSCTKMHPSRYMEKALENKAVEVIACLFGNDAFVINELGKALQGFLQRSITSCLTNNLFRRCLGQTDPKEKLQELGSGLPCFLPKADRLTQGHSAGFAPKVRLDLPVTLLLA</sequence>
<dbReference type="EC" id="1.11.1.24" evidence="3"/>
<dbReference type="GO" id="GO:0005739">
    <property type="term" value="C:mitochondrion"/>
    <property type="evidence" value="ECO:0007669"/>
    <property type="project" value="TreeGrafter"/>
</dbReference>
<dbReference type="GO" id="GO:0005777">
    <property type="term" value="C:peroxisome"/>
    <property type="evidence" value="ECO:0007669"/>
    <property type="project" value="TreeGrafter"/>
</dbReference>
<evidence type="ECO:0000256" key="3">
    <source>
        <dbReference type="ARBA" id="ARBA00013017"/>
    </source>
</evidence>
<reference evidence="10" key="1">
    <citation type="submission" date="2025-08" db="UniProtKB">
        <authorList>
            <consortium name="Ensembl"/>
        </authorList>
    </citation>
    <scope>IDENTIFICATION</scope>
</reference>
<evidence type="ECO:0000313" key="11">
    <source>
        <dbReference type="Proteomes" id="UP000694559"/>
    </source>
</evidence>
<proteinExistence type="inferred from homology"/>
<name>A0A8C6Y808_NAJNA</name>
<evidence type="ECO:0000259" key="9">
    <source>
        <dbReference type="Pfam" id="PF08534"/>
    </source>
</evidence>
<evidence type="ECO:0000313" key="10">
    <source>
        <dbReference type="Ensembl" id="ENSNNAP00000025719.1"/>
    </source>
</evidence>
<organism evidence="10 11">
    <name type="scientific">Naja naja</name>
    <name type="common">Indian cobra</name>
    <dbReference type="NCBI Taxonomy" id="35670"/>
    <lineage>
        <taxon>Eukaryota</taxon>
        <taxon>Metazoa</taxon>
        <taxon>Chordata</taxon>
        <taxon>Craniata</taxon>
        <taxon>Vertebrata</taxon>
        <taxon>Euteleostomi</taxon>
        <taxon>Lepidosauria</taxon>
        <taxon>Squamata</taxon>
        <taxon>Bifurcata</taxon>
        <taxon>Unidentata</taxon>
        <taxon>Episquamata</taxon>
        <taxon>Toxicofera</taxon>
        <taxon>Serpentes</taxon>
        <taxon>Colubroidea</taxon>
        <taxon>Elapidae</taxon>
        <taxon>Elapinae</taxon>
        <taxon>Naja</taxon>
    </lineage>
</organism>
<dbReference type="GO" id="GO:0042744">
    <property type="term" value="P:hydrogen peroxide catabolic process"/>
    <property type="evidence" value="ECO:0007669"/>
    <property type="project" value="TreeGrafter"/>
</dbReference>
<evidence type="ECO:0000256" key="7">
    <source>
        <dbReference type="ARBA" id="ARBA00049091"/>
    </source>
</evidence>
<dbReference type="AlphaFoldDB" id="A0A8C6Y808"/>
<evidence type="ECO:0000256" key="6">
    <source>
        <dbReference type="ARBA" id="ARBA00023002"/>
    </source>
</evidence>
<evidence type="ECO:0000256" key="1">
    <source>
        <dbReference type="ARBA" id="ARBA00003330"/>
    </source>
</evidence>
<evidence type="ECO:0000256" key="2">
    <source>
        <dbReference type="ARBA" id="ARBA00010505"/>
    </source>
</evidence>
<dbReference type="OrthoDB" id="1882547at2759"/>
<keyword evidence="6" id="KW-0560">Oxidoreductase</keyword>
<evidence type="ECO:0000256" key="5">
    <source>
        <dbReference type="ARBA" id="ARBA00022862"/>
    </source>
</evidence>
<evidence type="ECO:0000256" key="8">
    <source>
        <dbReference type="PIRSR" id="PIRSR637944-1"/>
    </source>
</evidence>
<dbReference type="Ensembl" id="ENSNNAT00000026958.1">
    <property type="protein sequence ID" value="ENSNNAP00000025719.1"/>
    <property type="gene ID" value="ENSNNAG00000016767.1"/>
</dbReference>
<dbReference type="GO" id="GO:0034599">
    <property type="term" value="P:cellular response to oxidative stress"/>
    <property type="evidence" value="ECO:0007669"/>
    <property type="project" value="InterPro"/>
</dbReference>
<keyword evidence="5" id="KW-0049">Antioxidant</keyword>